<dbReference type="InterPro" id="IPR014272">
    <property type="entry name" value="ATPase_V0-cplx_csu"/>
</dbReference>
<dbReference type="GeneID" id="26735552"/>
<sequence>MADELASLITALGLTQEVFIVFVILAVIIIGAVVVIITSRPILDIYPYLNPSSRVRARKGRLFDEKQMSEIVESNNVEEVENYLKGVPEYADVLDDYPLDKALDVQRANTYDFIARLAPKEVKDPFVVMSKKTDINNIKSLITAKEVGLNAEETKELLIPCGSLYDDLSSLVDTDSVTDIITSLDGTEYATALEDALPQYEEKKMTLPLESALDKYYLGKLLHSSDVPADENRQIVYSYVGTQVDVDNLKLILRAKEDGLTYDDISEYILADGYQLREWKLKDLMDSPDVTNVVSGLEGTKYSEALTDVVPQYNETGSVAVFERALDVYVAEHAKSLASKKPLGVGPIIGYLSQKEAEIKNLKIIARAKREADFPNSKIMEMLI</sequence>
<dbReference type="GO" id="GO:0033179">
    <property type="term" value="C:proton-transporting V-type ATPase, V0 domain"/>
    <property type="evidence" value="ECO:0007669"/>
    <property type="project" value="InterPro"/>
</dbReference>
<dbReference type="EMBL" id="CP011266">
    <property type="protein sequence ID" value="ALT68375.1"/>
    <property type="molecule type" value="Genomic_DNA"/>
</dbReference>
<name>A0A0U3E2Y2_9EURY</name>
<dbReference type="InterPro" id="IPR035067">
    <property type="entry name" value="V-type_ATPase_csu/dsu"/>
</dbReference>
<evidence type="ECO:0000313" key="8">
    <source>
        <dbReference type="EMBL" id="ALT68375.1"/>
    </source>
</evidence>
<keyword evidence="7" id="KW-1133">Transmembrane helix</keyword>
<evidence type="ECO:0000256" key="4">
    <source>
        <dbReference type="ARBA" id="ARBA00023065"/>
    </source>
</evidence>
<dbReference type="InterPro" id="IPR044911">
    <property type="entry name" value="V-type_ATPase_csu/dsu_dom_3"/>
</dbReference>
<evidence type="ECO:0000256" key="1">
    <source>
        <dbReference type="ARBA" id="ARBA00006709"/>
    </source>
</evidence>
<keyword evidence="2 6" id="KW-0813">Transport</keyword>
<comment type="function">
    <text evidence="6">Component of the A-type ATP synthase that produces ATP from ADP in the presence of a proton gradient across the membrane.</text>
</comment>
<dbReference type="InterPro" id="IPR002843">
    <property type="entry name" value="ATPase_V0-cplx_csu/dsu"/>
</dbReference>
<evidence type="ECO:0000256" key="2">
    <source>
        <dbReference type="ARBA" id="ARBA00022448"/>
    </source>
</evidence>
<dbReference type="NCBIfam" id="NF002267">
    <property type="entry name" value="PRK01198.1-3"/>
    <property type="match status" value="1"/>
</dbReference>
<keyword evidence="4 6" id="KW-0406">Ion transport</keyword>
<proteinExistence type="inferred from homology"/>
<dbReference type="KEGG" id="mmil:sm9_0576"/>
<dbReference type="GO" id="GO:0046933">
    <property type="term" value="F:proton-transporting ATP synthase activity, rotational mechanism"/>
    <property type="evidence" value="ECO:0007669"/>
    <property type="project" value="UniProtKB-UniRule"/>
</dbReference>
<protein>
    <recommendedName>
        <fullName evidence="6">A-type ATP synthase subunit C</fullName>
    </recommendedName>
</protein>
<comment type="subcellular location">
    <subcellularLocation>
        <location evidence="6">Cell membrane</location>
        <topology evidence="6">Peripheral membrane protein</topology>
    </subcellularLocation>
</comment>
<dbReference type="GO" id="GO:0005524">
    <property type="term" value="F:ATP binding"/>
    <property type="evidence" value="ECO:0007669"/>
    <property type="project" value="UniProtKB-UniRule"/>
</dbReference>
<dbReference type="PANTHER" id="PTHR38682">
    <property type="entry name" value="V-TYPE ATP SYNTHASE SUBUNIT C"/>
    <property type="match status" value="1"/>
</dbReference>
<evidence type="ECO:0000256" key="5">
    <source>
        <dbReference type="ARBA" id="ARBA00023310"/>
    </source>
</evidence>
<dbReference type="NCBIfam" id="TIGR02923">
    <property type="entry name" value="AhaC"/>
    <property type="match status" value="1"/>
</dbReference>
<evidence type="ECO:0000256" key="7">
    <source>
        <dbReference type="SAM" id="Phobius"/>
    </source>
</evidence>
<keyword evidence="7" id="KW-0812">Transmembrane</keyword>
<keyword evidence="5 6" id="KW-0066">ATP synthesis</keyword>
<dbReference type="PANTHER" id="PTHR38682:SF1">
    <property type="entry name" value="V-TYPE ATP SYNTHASE SUBUNIT C"/>
    <property type="match status" value="1"/>
</dbReference>
<evidence type="ECO:0000256" key="3">
    <source>
        <dbReference type="ARBA" id="ARBA00022781"/>
    </source>
</evidence>
<dbReference type="Gene3D" id="1.10.132.50">
    <property type="entry name" value="ATP synthase (C/AC39) subunit, domain 3"/>
    <property type="match status" value="1"/>
</dbReference>
<dbReference type="GO" id="GO:0005886">
    <property type="term" value="C:plasma membrane"/>
    <property type="evidence" value="ECO:0007669"/>
    <property type="project" value="UniProtKB-SubCell"/>
</dbReference>
<keyword evidence="6" id="KW-1003">Cell membrane</keyword>
<dbReference type="Proteomes" id="UP000067738">
    <property type="component" value="Chromosome"/>
</dbReference>
<evidence type="ECO:0000256" key="6">
    <source>
        <dbReference type="HAMAP-Rule" id="MF_00314"/>
    </source>
</evidence>
<reference evidence="8 9" key="1">
    <citation type="submission" date="2015-04" db="EMBL/GenBank/DDBJ databases">
        <title>The complete genome sequence of the rumen methanogen Methanobrevibacter millerae SM9.</title>
        <authorList>
            <person name="Leahy S.C."/>
            <person name="Kelly W.J."/>
            <person name="Pacheco D.M."/>
            <person name="Li D."/>
            <person name="Altermann E."/>
            <person name="Attwood G.T."/>
        </authorList>
    </citation>
    <scope>NUCLEOTIDE SEQUENCE [LARGE SCALE GENOMIC DNA]</scope>
    <source>
        <strain evidence="8 9">SM9</strain>
    </source>
</reference>
<comment type="subunit">
    <text evidence="6">Has multiple subunits with at least A(3), B(3), C, D, E, F, H, I and proteolipid K(x).</text>
</comment>
<organism evidence="8 9">
    <name type="scientific">Methanobrevibacter millerae</name>
    <dbReference type="NCBI Taxonomy" id="230361"/>
    <lineage>
        <taxon>Archaea</taxon>
        <taxon>Methanobacteriati</taxon>
        <taxon>Methanobacteriota</taxon>
        <taxon>Methanomada group</taxon>
        <taxon>Methanobacteria</taxon>
        <taxon>Methanobacteriales</taxon>
        <taxon>Methanobacteriaceae</taxon>
        <taxon>Methanobrevibacter</taxon>
    </lineage>
</organism>
<evidence type="ECO:0000313" key="9">
    <source>
        <dbReference type="Proteomes" id="UP000067738"/>
    </source>
</evidence>
<dbReference type="AlphaFoldDB" id="A0A0U3E2Y2"/>
<dbReference type="Pfam" id="PF01992">
    <property type="entry name" value="vATP-synt_AC39"/>
    <property type="match status" value="1"/>
</dbReference>
<accession>A0A0U3E2Y2</accession>
<keyword evidence="6 7" id="KW-0472">Membrane</keyword>
<dbReference type="InterPro" id="IPR036079">
    <property type="entry name" value="ATPase_csu/dsu_sf"/>
</dbReference>
<dbReference type="SUPFAM" id="SSF103486">
    <property type="entry name" value="V-type ATP synthase subunit C"/>
    <property type="match status" value="1"/>
</dbReference>
<dbReference type="GO" id="GO:0042777">
    <property type="term" value="P:proton motive force-driven plasma membrane ATP synthesis"/>
    <property type="evidence" value="ECO:0007669"/>
    <property type="project" value="UniProtKB-UniRule"/>
</dbReference>
<dbReference type="InterPro" id="IPR050873">
    <property type="entry name" value="V-ATPase_V0D/AC39_subunit"/>
</dbReference>
<dbReference type="RefSeq" id="WP_058738702.1">
    <property type="nucleotide sequence ID" value="NZ_CP011266.1"/>
</dbReference>
<feature type="transmembrane region" description="Helical" evidence="7">
    <location>
        <begin position="18"/>
        <end position="37"/>
    </location>
</feature>
<dbReference type="GO" id="GO:0046961">
    <property type="term" value="F:proton-transporting ATPase activity, rotational mechanism"/>
    <property type="evidence" value="ECO:0007669"/>
    <property type="project" value="InterPro"/>
</dbReference>
<dbReference type="PATRIC" id="fig|230361.4.peg.599"/>
<dbReference type="HAMAP" id="MF_00314">
    <property type="entry name" value="ATP_synth_C_arch"/>
    <property type="match status" value="1"/>
</dbReference>
<keyword evidence="9" id="KW-1185">Reference proteome</keyword>
<dbReference type="Gene3D" id="1.20.1690.10">
    <property type="entry name" value="V-type ATP synthase subunit C domain"/>
    <property type="match status" value="2"/>
</dbReference>
<dbReference type="OrthoDB" id="4272at2157"/>
<keyword evidence="3 6" id="KW-0375">Hydrogen ion transport</keyword>
<gene>
    <name evidence="8" type="primary">ahaC</name>
    <name evidence="6" type="synonym">atpC</name>
    <name evidence="8" type="ORF">sm9_0576</name>
</gene>
<comment type="similarity">
    <text evidence="1 6">Belongs to the V-ATPase V0D/AC39 subunit family.</text>
</comment>